<keyword evidence="2" id="KW-0732">Signal</keyword>
<dbReference type="InterPro" id="IPR016186">
    <property type="entry name" value="C-type_lectin-like/link_sf"/>
</dbReference>
<dbReference type="InterPro" id="IPR050111">
    <property type="entry name" value="C-type_lectin/snaclec_domain"/>
</dbReference>
<dbReference type="Gene3D" id="3.10.100.10">
    <property type="entry name" value="Mannose-Binding Protein A, subunit A"/>
    <property type="match status" value="2"/>
</dbReference>
<dbReference type="PROSITE" id="PS00615">
    <property type="entry name" value="C_TYPE_LECTIN_1"/>
    <property type="match status" value="1"/>
</dbReference>
<proteinExistence type="predicted"/>
<dbReference type="SUPFAM" id="SSF56436">
    <property type="entry name" value="C-type lectin-like"/>
    <property type="match status" value="2"/>
</dbReference>
<keyword evidence="1" id="KW-1015">Disulfide bond</keyword>
<dbReference type="PANTHER" id="PTHR22803">
    <property type="entry name" value="MANNOSE, PHOSPHOLIPASE, LECTIN RECEPTOR RELATED"/>
    <property type="match status" value="1"/>
</dbReference>
<dbReference type="AlphaFoldDB" id="A0A914DGI6"/>
<feature type="domain" description="C-type lectin" evidence="3">
    <location>
        <begin position="29"/>
        <end position="140"/>
    </location>
</feature>
<dbReference type="WBParaSite" id="ACRNAN_scaffold2663.g18175.t1">
    <property type="protein sequence ID" value="ACRNAN_scaffold2663.g18175.t1"/>
    <property type="gene ID" value="ACRNAN_scaffold2663.g18175"/>
</dbReference>
<evidence type="ECO:0000256" key="2">
    <source>
        <dbReference type="SAM" id="SignalP"/>
    </source>
</evidence>
<dbReference type="PROSITE" id="PS50041">
    <property type="entry name" value="C_TYPE_LECTIN_2"/>
    <property type="match status" value="1"/>
</dbReference>
<feature type="chain" id="PRO_5037551838" evidence="2">
    <location>
        <begin position="19"/>
        <end position="271"/>
    </location>
</feature>
<dbReference type="Pfam" id="PF00059">
    <property type="entry name" value="Lectin_C"/>
    <property type="match status" value="1"/>
</dbReference>
<sequence>MALTSFVLFLFIFKIATSNCPQGSLQGIYPSDCYVFNDSPSDYIAAEGSCNDLKGHLVSIPDIFVNSFLAENAYEFLKSIDINGHYWIGLNTVYNSSGWTWTDGTSSNYSNWDKGQPNIVTSACASQSTPAGKWYSEDCNSLKLPYVCKLPSTSSGQSCDSSPQTLSAPTCPPTPTFTLSQNTCPSGWTYYAPSKKCFMVLYKNLTFYDALYQCGQIDFYNGTLASIHSDDENNFVNSLASMHFWPNCTNSWQNDQPSINTWIGLHDPFRM</sequence>
<dbReference type="CDD" id="cd00037">
    <property type="entry name" value="CLECT"/>
    <property type="match status" value="2"/>
</dbReference>
<dbReference type="InterPro" id="IPR018378">
    <property type="entry name" value="C-type_lectin_CS"/>
</dbReference>
<accession>A0A914DGI6</accession>
<dbReference type="Proteomes" id="UP000887540">
    <property type="component" value="Unplaced"/>
</dbReference>
<dbReference type="InterPro" id="IPR016187">
    <property type="entry name" value="CTDL_fold"/>
</dbReference>
<dbReference type="InterPro" id="IPR001304">
    <property type="entry name" value="C-type_lectin-like"/>
</dbReference>
<evidence type="ECO:0000313" key="5">
    <source>
        <dbReference type="WBParaSite" id="ACRNAN_scaffold2663.g18175.t1"/>
    </source>
</evidence>
<name>A0A914DGI6_9BILA</name>
<evidence type="ECO:0000313" key="4">
    <source>
        <dbReference type="Proteomes" id="UP000887540"/>
    </source>
</evidence>
<evidence type="ECO:0000259" key="3">
    <source>
        <dbReference type="PROSITE" id="PS50041"/>
    </source>
</evidence>
<feature type="signal peptide" evidence="2">
    <location>
        <begin position="1"/>
        <end position="18"/>
    </location>
</feature>
<evidence type="ECO:0000256" key="1">
    <source>
        <dbReference type="ARBA" id="ARBA00023157"/>
    </source>
</evidence>
<organism evidence="4 5">
    <name type="scientific">Acrobeloides nanus</name>
    <dbReference type="NCBI Taxonomy" id="290746"/>
    <lineage>
        <taxon>Eukaryota</taxon>
        <taxon>Metazoa</taxon>
        <taxon>Ecdysozoa</taxon>
        <taxon>Nematoda</taxon>
        <taxon>Chromadorea</taxon>
        <taxon>Rhabditida</taxon>
        <taxon>Tylenchina</taxon>
        <taxon>Cephalobomorpha</taxon>
        <taxon>Cephaloboidea</taxon>
        <taxon>Cephalobidae</taxon>
        <taxon>Acrobeloides</taxon>
    </lineage>
</organism>
<keyword evidence="4" id="KW-1185">Reference proteome</keyword>
<reference evidence="5" key="1">
    <citation type="submission" date="2022-11" db="UniProtKB">
        <authorList>
            <consortium name="WormBaseParasite"/>
        </authorList>
    </citation>
    <scope>IDENTIFICATION</scope>
</reference>
<protein>
    <submittedName>
        <fullName evidence="5">C-type lectin domain-containing protein</fullName>
    </submittedName>
</protein>
<dbReference type="SMART" id="SM00034">
    <property type="entry name" value="CLECT"/>
    <property type="match status" value="1"/>
</dbReference>